<keyword evidence="3" id="KW-1185">Reference proteome</keyword>
<reference evidence="2 3" key="1">
    <citation type="submission" date="2024-01" db="EMBL/GenBank/DDBJ databases">
        <title>Genome assemblies of Stephania.</title>
        <authorList>
            <person name="Yang L."/>
        </authorList>
    </citation>
    <scope>NUCLEOTIDE SEQUENCE [LARGE SCALE GENOMIC DNA]</scope>
    <source>
        <strain evidence="2">JXDWG</strain>
        <tissue evidence="2">Leaf</tissue>
    </source>
</reference>
<gene>
    <name evidence="2" type="ORF">Scep_027043</name>
</gene>
<keyword evidence="1" id="KW-1133">Transmembrane helix</keyword>
<sequence length="53" mass="6125">MPPKPTTLSDYLSFLYFSSFDHNVLVWSQPNSIIFTSCSFSYFFVVFVVGMMV</sequence>
<evidence type="ECO:0000256" key="1">
    <source>
        <dbReference type="SAM" id="Phobius"/>
    </source>
</evidence>
<dbReference type="AlphaFoldDB" id="A0AAP0EV75"/>
<accession>A0AAP0EV75</accession>
<proteinExistence type="predicted"/>
<dbReference type="Proteomes" id="UP001419268">
    <property type="component" value="Unassembled WGS sequence"/>
</dbReference>
<name>A0AAP0EV75_9MAGN</name>
<evidence type="ECO:0000313" key="3">
    <source>
        <dbReference type="Proteomes" id="UP001419268"/>
    </source>
</evidence>
<protein>
    <submittedName>
        <fullName evidence="2">Uncharacterized protein</fullName>
    </submittedName>
</protein>
<keyword evidence="1" id="KW-0472">Membrane</keyword>
<organism evidence="2 3">
    <name type="scientific">Stephania cephalantha</name>
    <dbReference type="NCBI Taxonomy" id="152367"/>
    <lineage>
        <taxon>Eukaryota</taxon>
        <taxon>Viridiplantae</taxon>
        <taxon>Streptophyta</taxon>
        <taxon>Embryophyta</taxon>
        <taxon>Tracheophyta</taxon>
        <taxon>Spermatophyta</taxon>
        <taxon>Magnoliopsida</taxon>
        <taxon>Ranunculales</taxon>
        <taxon>Menispermaceae</taxon>
        <taxon>Menispermoideae</taxon>
        <taxon>Cissampelideae</taxon>
        <taxon>Stephania</taxon>
    </lineage>
</organism>
<feature type="transmembrane region" description="Helical" evidence="1">
    <location>
        <begin position="33"/>
        <end position="52"/>
    </location>
</feature>
<keyword evidence="1" id="KW-0812">Transmembrane</keyword>
<dbReference type="EMBL" id="JBBNAG010000011">
    <property type="protein sequence ID" value="KAK9095574.1"/>
    <property type="molecule type" value="Genomic_DNA"/>
</dbReference>
<evidence type="ECO:0000313" key="2">
    <source>
        <dbReference type="EMBL" id="KAK9095574.1"/>
    </source>
</evidence>
<comment type="caution">
    <text evidence="2">The sequence shown here is derived from an EMBL/GenBank/DDBJ whole genome shotgun (WGS) entry which is preliminary data.</text>
</comment>